<dbReference type="AlphaFoldDB" id="A0A1G6ILD2"/>
<protein>
    <submittedName>
        <fullName evidence="1">Uncharacterized protein</fullName>
    </submittedName>
</protein>
<dbReference type="Proteomes" id="UP000198943">
    <property type="component" value="Unassembled WGS sequence"/>
</dbReference>
<keyword evidence="2" id="KW-1185">Reference proteome</keyword>
<organism evidence="1 2">
    <name type="scientific">Succiniclasticum ruminis</name>
    <dbReference type="NCBI Taxonomy" id="40841"/>
    <lineage>
        <taxon>Bacteria</taxon>
        <taxon>Bacillati</taxon>
        <taxon>Bacillota</taxon>
        <taxon>Negativicutes</taxon>
        <taxon>Acidaminococcales</taxon>
        <taxon>Acidaminococcaceae</taxon>
        <taxon>Succiniclasticum</taxon>
    </lineage>
</organism>
<dbReference type="RefSeq" id="WP_143005945.1">
    <property type="nucleotide sequence ID" value="NZ_FMYW01000002.1"/>
</dbReference>
<dbReference type="OrthoDB" id="9763644at2"/>
<sequence>MITQETKIIEVNPSGIPEFLKALPYWINWKPVFVDGKAKKLPTYGETVLRGQYWETEGRPFADALRTVPANGGLSLLLSRQNDLACIDIDDCLPVSPRLNKILQLAPDAWCDLSPSGNGVHVWGFLPNKNAYLLPGRKTIGYHGKEYEWYGSGRVITVTGHTVCGNCLADLTEAVKFCESLRPKIAEAPAVNNSLTTNAPSVDFILQKAFDADPELQRMYYHGHSWQDKSREDFRFCQRMWFWLGRFGQQTIENVFEHSALYRPSKGPHYVPLTVRNAGKHWNGNYYGIKKG</sequence>
<evidence type="ECO:0000313" key="1">
    <source>
        <dbReference type="EMBL" id="SDC07372.1"/>
    </source>
</evidence>
<dbReference type="EMBL" id="FMYW01000002">
    <property type="protein sequence ID" value="SDC07372.1"/>
    <property type="molecule type" value="Genomic_DNA"/>
</dbReference>
<proteinExistence type="predicted"/>
<reference evidence="2" key="1">
    <citation type="submission" date="2016-10" db="EMBL/GenBank/DDBJ databases">
        <authorList>
            <person name="Varghese N."/>
            <person name="Submissions S."/>
        </authorList>
    </citation>
    <scope>NUCLEOTIDE SEQUENCE [LARGE SCALE GENOMIC DNA]</scope>
    <source>
        <strain evidence="2">DSM 11005</strain>
    </source>
</reference>
<accession>A0A1G6ILD2</accession>
<gene>
    <name evidence="1" type="ORF">SAMN04487864_102138</name>
</gene>
<name>A0A1G6ILD2_9FIRM</name>
<evidence type="ECO:0000313" key="2">
    <source>
        <dbReference type="Proteomes" id="UP000198943"/>
    </source>
</evidence>